<keyword evidence="3 6" id="KW-1133">Transmembrane helix</keyword>
<comment type="caution">
    <text evidence="7">The sequence shown here is derived from an EMBL/GenBank/DDBJ whole genome shotgun (WGS) entry which is preliminary data.</text>
</comment>
<accession>A0A9P3UWG9</accession>
<evidence type="ECO:0000256" key="4">
    <source>
        <dbReference type="ARBA" id="ARBA00023136"/>
    </source>
</evidence>
<dbReference type="OrthoDB" id="2564234at2759"/>
<feature type="transmembrane region" description="Helical" evidence="6">
    <location>
        <begin position="1054"/>
        <end position="1076"/>
    </location>
</feature>
<comment type="subcellular location">
    <subcellularLocation>
        <location evidence="1">Membrane</location>
        <topology evidence="1">Multi-pass membrane protein</topology>
    </subcellularLocation>
</comment>
<feature type="transmembrane region" description="Helical" evidence="6">
    <location>
        <begin position="1023"/>
        <end position="1048"/>
    </location>
</feature>
<keyword evidence="2 6" id="KW-0812">Transmembrane</keyword>
<feature type="transmembrane region" description="Helical" evidence="6">
    <location>
        <begin position="576"/>
        <end position="596"/>
    </location>
</feature>
<feature type="transmembrane region" description="Helical" evidence="6">
    <location>
        <begin position="953"/>
        <end position="976"/>
    </location>
</feature>
<evidence type="ECO:0000313" key="7">
    <source>
        <dbReference type="EMBL" id="GLB45086.1"/>
    </source>
</evidence>
<dbReference type="PANTHER" id="PTHR28013:SF3">
    <property type="entry name" value="PROTEIN DCV1-RELATED"/>
    <property type="match status" value="1"/>
</dbReference>
<feature type="transmembrane region" description="Helical" evidence="6">
    <location>
        <begin position="874"/>
        <end position="895"/>
    </location>
</feature>
<evidence type="ECO:0000256" key="3">
    <source>
        <dbReference type="ARBA" id="ARBA00022989"/>
    </source>
</evidence>
<evidence type="ECO:0000256" key="1">
    <source>
        <dbReference type="ARBA" id="ARBA00004141"/>
    </source>
</evidence>
<name>A0A9P3UWG9_LYOSH</name>
<evidence type="ECO:0000256" key="5">
    <source>
        <dbReference type="SAM" id="MobiDB-lite"/>
    </source>
</evidence>
<dbReference type="Gene3D" id="2.60.120.260">
    <property type="entry name" value="Galactose-binding domain-like"/>
    <property type="match status" value="2"/>
</dbReference>
<reference evidence="7" key="1">
    <citation type="submission" date="2022-07" db="EMBL/GenBank/DDBJ databases">
        <title>The genome of Lyophyllum shimeji provides insight into the initial evolution of ectomycorrhizal fungal genome.</title>
        <authorList>
            <person name="Kobayashi Y."/>
            <person name="Shibata T."/>
            <person name="Hirakawa H."/>
            <person name="Shigenobu S."/>
            <person name="Nishiyama T."/>
            <person name="Yamada A."/>
            <person name="Hasebe M."/>
            <person name="Kawaguchi M."/>
        </authorList>
    </citation>
    <scope>NUCLEOTIDE SEQUENCE</scope>
    <source>
        <strain evidence="7">AT787</strain>
    </source>
</reference>
<dbReference type="InterPro" id="IPR009571">
    <property type="entry name" value="SUR7/Rim9-like_fungi"/>
</dbReference>
<feature type="region of interest" description="Disordered" evidence="5">
    <location>
        <begin position="1132"/>
        <end position="1160"/>
    </location>
</feature>
<feature type="transmembrane region" description="Helical" evidence="6">
    <location>
        <begin position="988"/>
        <end position="1011"/>
    </location>
</feature>
<feature type="region of interest" description="Disordered" evidence="5">
    <location>
        <begin position="347"/>
        <end position="368"/>
    </location>
</feature>
<dbReference type="GO" id="GO:0032153">
    <property type="term" value="C:cell division site"/>
    <property type="evidence" value="ECO:0007669"/>
    <property type="project" value="TreeGrafter"/>
</dbReference>
<dbReference type="Proteomes" id="UP001063166">
    <property type="component" value="Unassembled WGS sequence"/>
</dbReference>
<dbReference type="EMBL" id="BRPK01000019">
    <property type="protein sequence ID" value="GLB45086.1"/>
    <property type="molecule type" value="Genomic_DNA"/>
</dbReference>
<dbReference type="Pfam" id="PF06687">
    <property type="entry name" value="SUR7"/>
    <property type="match status" value="1"/>
</dbReference>
<dbReference type="AlphaFoldDB" id="A0A9P3UWG9"/>
<evidence type="ECO:0000256" key="6">
    <source>
        <dbReference type="SAM" id="Phobius"/>
    </source>
</evidence>
<protein>
    <submittedName>
        <fullName evidence="7">Uncharacterized protein</fullName>
    </submittedName>
</protein>
<sequence length="1160" mass="126503">MPALTTTIEENSPLISYSDGWTTGTSADNLASRYSESSFMKTKVPGASASFTFNGTAVQIFGAKRNNHGAYVVKVDDTMYPSADGKAPDPGLFQQSLFEVAGLQQGLHEVTITNQGNSLYLDIDFISWITNVGEPAGNFFVNTVQDTDPSFAYSSSPVWMTNPQNVGSFLGGSGQYVMFHPSLPLITRHDIEMRLHLAVQHRTRVLPSYLHSRVREAVSLYGPVGPNGVSYTVELDGDSPRNFTSNKELYTAQVLLYHANTLTSGQHHLKLTSQPTTAGQAFAVDFANVFTTIPATQPKKEAGLQPDTDPIPDVADMLGLPSTLACPSGGAGWQVSSSVARPEKGVRFAEEHNSRSAAGSGESSNASHALPGHALEARNGDGVLPPDYLQALQLYESHVVILIPSYFCHARTNGPLTIIMVAGPAVPGLFLCFAATVLLVFVSVSVPTWDKISFLNVGIGANQIRYGVFGFTGSKVAIGYDFQGTGDSNLNTMTIHNLTRALILHPIAAGISGLAFLFGLCGASYHRFGTIFMSLLSGLAAIVTLVIFVIDMALFGIARHRFREAGTPAQYGNANWLTVGALAALLLGFYNATVGIDTLSHTRVYHKTWCKKFQGTGHLLLEGGNEYGTPPTLSMPNPFWFAEDENTIQSSQLDHDSARRLTRLKQLPFSSTSAKITPGASLPSPPLATLISSFKRTKSLVAISRPWTSTPVHVGHPYSSSLDLPYYRRTTQSLKIFADCHSIWITKISAVLISHTLTRSLDRVHVTYGFTKILLEEGVISEIRDAGNSRHTSVNNQQYLNRPDQITRPTSRSQLYSLLRFSAMSFTTKEINESYFNALNFESLMRGVHLVVYIMALARIYTGPPRAGQSRLAMAILVSVFFILSTADLGSYWAYVRRAFIAHGETAESTAAALNEYPPWFLAMMGVSDFHAILADCVIIWRTWVIWGKNWKITVFPILLTLLTIAFSIIATYNSIKRTTFDVLYVDFATALYSTTLASTIFCTCAIIYRIAQIGSLGAYRGVIEIIIESSLLYAVATLFALLAYIYSGPASEYATAFWTSCTGIAPTLVVARVAAGHARPNQTWTSRTTKAGNRMSGLLSLPRITLSRHGAKGTGVNTRISMETRTYVYDPEDPMRSRIDGTSSSDEDLFNQHKAPNVV</sequence>
<dbReference type="GO" id="GO:0035838">
    <property type="term" value="C:growing cell tip"/>
    <property type="evidence" value="ECO:0007669"/>
    <property type="project" value="TreeGrafter"/>
</dbReference>
<keyword evidence="8" id="KW-1185">Reference proteome</keyword>
<dbReference type="PANTHER" id="PTHR28013">
    <property type="entry name" value="PROTEIN DCV1-RELATED"/>
    <property type="match status" value="1"/>
</dbReference>
<keyword evidence="4 6" id="KW-0472">Membrane</keyword>
<evidence type="ECO:0000313" key="8">
    <source>
        <dbReference type="Proteomes" id="UP001063166"/>
    </source>
</evidence>
<dbReference type="GO" id="GO:0005886">
    <property type="term" value="C:plasma membrane"/>
    <property type="evidence" value="ECO:0007669"/>
    <property type="project" value="InterPro"/>
</dbReference>
<feature type="transmembrane region" description="Helical" evidence="6">
    <location>
        <begin position="531"/>
        <end position="555"/>
    </location>
</feature>
<dbReference type="InterPro" id="IPR051380">
    <property type="entry name" value="pH-response_reg_palI/RIM9"/>
</dbReference>
<proteinExistence type="predicted"/>
<evidence type="ECO:0000256" key="2">
    <source>
        <dbReference type="ARBA" id="ARBA00022692"/>
    </source>
</evidence>
<gene>
    <name evidence="7" type="ORF">LshimejAT787_1901640</name>
</gene>
<feature type="compositionally biased region" description="Low complexity" evidence="5">
    <location>
        <begin position="355"/>
        <end position="368"/>
    </location>
</feature>
<feature type="transmembrane region" description="Helical" evidence="6">
    <location>
        <begin position="418"/>
        <end position="442"/>
    </location>
</feature>
<organism evidence="7 8">
    <name type="scientific">Lyophyllum shimeji</name>
    <name type="common">Hon-shimeji</name>
    <name type="synonym">Tricholoma shimeji</name>
    <dbReference type="NCBI Taxonomy" id="47721"/>
    <lineage>
        <taxon>Eukaryota</taxon>
        <taxon>Fungi</taxon>
        <taxon>Dikarya</taxon>
        <taxon>Basidiomycota</taxon>
        <taxon>Agaricomycotina</taxon>
        <taxon>Agaricomycetes</taxon>
        <taxon>Agaricomycetidae</taxon>
        <taxon>Agaricales</taxon>
        <taxon>Tricholomatineae</taxon>
        <taxon>Lyophyllaceae</taxon>
        <taxon>Lyophyllum</taxon>
    </lineage>
</organism>
<feature type="transmembrane region" description="Helical" evidence="6">
    <location>
        <begin position="502"/>
        <end position="525"/>
    </location>
</feature>